<name>W9CKA4_SCLBF</name>
<evidence type="ECO:0000313" key="1">
    <source>
        <dbReference type="EMBL" id="ESZ96281.1"/>
    </source>
</evidence>
<accession>W9CKA4</accession>
<dbReference type="AlphaFoldDB" id="W9CKA4"/>
<evidence type="ECO:0000313" key="2">
    <source>
        <dbReference type="Proteomes" id="UP000019487"/>
    </source>
</evidence>
<protein>
    <recommendedName>
        <fullName evidence="3">F-box domain-containing protein</fullName>
    </recommendedName>
</protein>
<dbReference type="STRING" id="1432307.W9CKA4"/>
<dbReference type="Proteomes" id="UP000019487">
    <property type="component" value="Unassembled WGS sequence"/>
</dbReference>
<evidence type="ECO:0008006" key="3">
    <source>
        <dbReference type="Google" id="ProtNLM"/>
    </source>
</evidence>
<dbReference type="HOGENOM" id="CLU_704297_0_0_1"/>
<keyword evidence="2" id="KW-1185">Reference proteome</keyword>
<reference evidence="1 2" key="1">
    <citation type="journal article" date="2014" name="Genome Announc.">
        <title>Draft genome sequence of Sclerotinia borealis, a psychrophilic plant pathogenic fungus.</title>
        <authorList>
            <person name="Mardanov A.V."/>
            <person name="Beletsky A.V."/>
            <person name="Kadnikov V.V."/>
            <person name="Ignatov A.N."/>
            <person name="Ravin N.V."/>
        </authorList>
    </citation>
    <scope>NUCLEOTIDE SEQUENCE [LARGE SCALE GENOMIC DNA]</scope>
    <source>
        <strain evidence="2">F-4157</strain>
    </source>
</reference>
<gene>
    <name evidence="1" type="ORF">SBOR_3336</name>
</gene>
<organism evidence="1 2">
    <name type="scientific">Sclerotinia borealis (strain F-4128)</name>
    <dbReference type="NCBI Taxonomy" id="1432307"/>
    <lineage>
        <taxon>Eukaryota</taxon>
        <taxon>Fungi</taxon>
        <taxon>Dikarya</taxon>
        <taxon>Ascomycota</taxon>
        <taxon>Pezizomycotina</taxon>
        <taxon>Leotiomycetes</taxon>
        <taxon>Helotiales</taxon>
        <taxon>Sclerotiniaceae</taxon>
        <taxon>Sclerotinia</taxon>
    </lineage>
</organism>
<proteinExistence type="predicted"/>
<dbReference type="OrthoDB" id="2687876at2759"/>
<sequence>MSSFHKDKNISRIIEGLSYHATEHDKDMFGGGVESLNLPPSPVYQQIHKQSILSRPSSVGALDILPLETQHEVCQHLDIDSLGMLRLTSYAGREIVDSVDSYVHIRADAELFLRTLESKDLCHVNTLGELSQALSSRSCDACGTFAHYFFPLTGSRCCFFCLATNMEFAFIRKLEAWQWFGPASTKGLPSIFIKERSLSGPGGWKDRVEVIEYFSAKEVMEICREKYGRSQYYEPPNTPSGETREQQFWVPDERRRCITYAATVQIPLVSKEPGQPNRSVYSGGYYCSGCTRWPDDDSRGLWFGSVSLSFTAYSYEEGSETTRRWVSTPFGKMIGPSVYTVGELLEHLTTCERVAEDQKKCPAWLKNGAENDIKHILSTSVNLDFVENITFI</sequence>
<comment type="caution">
    <text evidence="1">The sequence shown here is derived from an EMBL/GenBank/DDBJ whole genome shotgun (WGS) entry which is preliminary data.</text>
</comment>
<dbReference type="EMBL" id="AYSA01000145">
    <property type="protein sequence ID" value="ESZ96281.1"/>
    <property type="molecule type" value="Genomic_DNA"/>
</dbReference>